<dbReference type="InterPro" id="IPR020846">
    <property type="entry name" value="MFS_dom"/>
</dbReference>
<comment type="caution">
    <text evidence="9">The sequence shown here is derived from an EMBL/GenBank/DDBJ whole genome shotgun (WGS) entry which is preliminary data.</text>
</comment>
<name>A0ABP5XAU5_9ACTN</name>
<feature type="transmembrane region" description="Helical" evidence="7">
    <location>
        <begin position="204"/>
        <end position="221"/>
    </location>
</feature>
<feature type="transmembrane region" description="Helical" evidence="7">
    <location>
        <begin position="266"/>
        <end position="290"/>
    </location>
</feature>
<evidence type="ECO:0000256" key="2">
    <source>
        <dbReference type="ARBA" id="ARBA00022448"/>
    </source>
</evidence>
<feature type="transmembrane region" description="Helical" evidence="7">
    <location>
        <begin position="45"/>
        <end position="66"/>
    </location>
</feature>
<evidence type="ECO:0000256" key="4">
    <source>
        <dbReference type="ARBA" id="ARBA00022692"/>
    </source>
</evidence>
<evidence type="ECO:0000256" key="3">
    <source>
        <dbReference type="ARBA" id="ARBA00022475"/>
    </source>
</evidence>
<dbReference type="PROSITE" id="PS51257">
    <property type="entry name" value="PROKAR_LIPOPROTEIN"/>
    <property type="match status" value="1"/>
</dbReference>
<keyword evidence="2" id="KW-0813">Transport</keyword>
<dbReference type="PANTHER" id="PTHR42718:SF46">
    <property type="entry name" value="BLR6921 PROTEIN"/>
    <property type="match status" value="1"/>
</dbReference>
<reference evidence="10" key="1">
    <citation type="journal article" date="2019" name="Int. J. Syst. Evol. Microbiol.">
        <title>The Global Catalogue of Microorganisms (GCM) 10K type strain sequencing project: providing services to taxonomists for standard genome sequencing and annotation.</title>
        <authorList>
            <consortium name="The Broad Institute Genomics Platform"/>
            <consortium name="The Broad Institute Genome Sequencing Center for Infectious Disease"/>
            <person name="Wu L."/>
            <person name="Ma J."/>
        </authorList>
    </citation>
    <scope>NUCLEOTIDE SEQUENCE [LARGE SCALE GENOMIC DNA]</scope>
    <source>
        <strain evidence="10">JCM 3325</strain>
    </source>
</reference>
<feature type="transmembrane region" description="Helical" evidence="7">
    <location>
        <begin position="325"/>
        <end position="347"/>
    </location>
</feature>
<feature type="transmembrane region" description="Helical" evidence="7">
    <location>
        <begin position="227"/>
        <end position="245"/>
    </location>
</feature>
<dbReference type="Gene3D" id="1.20.1250.20">
    <property type="entry name" value="MFS general substrate transporter like domains"/>
    <property type="match status" value="1"/>
</dbReference>
<feature type="transmembrane region" description="Helical" evidence="7">
    <location>
        <begin position="7"/>
        <end position="25"/>
    </location>
</feature>
<dbReference type="PANTHER" id="PTHR42718">
    <property type="entry name" value="MAJOR FACILITATOR SUPERFAMILY MULTIDRUG TRANSPORTER MFSC"/>
    <property type="match status" value="1"/>
</dbReference>
<evidence type="ECO:0000256" key="7">
    <source>
        <dbReference type="SAM" id="Phobius"/>
    </source>
</evidence>
<proteinExistence type="predicted"/>
<dbReference type="EMBL" id="BAAARW010000030">
    <property type="protein sequence ID" value="GAA2446667.1"/>
    <property type="molecule type" value="Genomic_DNA"/>
</dbReference>
<comment type="subcellular location">
    <subcellularLocation>
        <location evidence="1">Cell membrane</location>
        <topology evidence="1">Multi-pass membrane protein</topology>
    </subcellularLocation>
</comment>
<dbReference type="InterPro" id="IPR036259">
    <property type="entry name" value="MFS_trans_sf"/>
</dbReference>
<keyword evidence="3" id="KW-1003">Cell membrane</keyword>
<feature type="transmembrane region" description="Helical" evidence="7">
    <location>
        <begin position="353"/>
        <end position="372"/>
    </location>
</feature>
<dbReference type="Proteomes" id="UP001501231">
    <property type="component" value="Unassembled WGS sequence"/>
</dbReference>
<evidence type="ECO:0000256" key="5">
    <source>
        <dbReference type="ARBA" id="ARBA00022989"/>
    </source>
</evidence>
<feature type="transmembrane region" description="Helical" evidence="7">
    <location>
        <begin position="78"/>
        <end position="97"/>
    </location>
</feature>
<dbReference type="PROSITE" id="PS50850">
    <property type="entry name" value="MFS"/>
    <property type="match status" value="1"/>
</dbReference>
<keyword evidence="5 7" id="KW-1133">Transmembrane helix</keyword>
<dbReference type="RefSeq" id="WP_344595554.1">
    <property type="nucleotide sequence ID" value="NZ_BAAARW010000030.1"/>
</dbReference>
<evidence type="ECO:0000313" key="10">
    <source>
        <dbReference type="Proteomes" id="UP001501231"/>
    </source>
</evidence>
<evidence type="ECO:0000259" key="8">
    <source>
        <dbReference type="PROSITE" id="PS50850"/>
    </source>
</evidence>
<dbReference type="Gene3D" id="1.20.1720.10">
    <property type="entry name" value="Multidrug resistance protein D"/>
    <property type="match status" value="1"/>
</dbReference>
<feature type="transmembrane region" description="Helical" evidence="7">
    <location>
        <begin position="296"/>
        <end position="318"/>
    </location>
</feature>
<dbReference type="Pfam" id="PF07690">
    <property type="entry name" value="MFS_1"/>
    <property type="match status" value="1"/>
</dbReference>
<gene>
    <name evidence="9" type="ORF">GCM10010191_74700</name>
</gene>
<organism evidence="9 10">
    <name type="scientific">Actinomadura vinacea</name>
    <dbReference type="NCBI Taxonomy" id="115336"/>
    <lineage>
        <taxon>Bacteria</taxon>
        <taxon>Bacillati</taxon>
        <taxon>Actinomycetota</taxon>
        <taxon>Actinomycetes</taxon>
        <taxon>Streptosporangiales</taxon>
        <taxon>Thermomonosporaceae</taxon>
        <taxon>Actinomadura</taxon>
    </lineage>
</organism>
<sequence length="521" mass="53997">MTSERAGIHPLVLIGLACGPFISMVDSNAVNVAIPGIAREMDSTVSTVGWIVGAYLLGIGAFLPATAWLADRFGNRRVYMAALAAFGTASAACAFAPTIEALIALRGAQGVASAPMIPLALALLFADKQDGRRARPPMAAGLCFFLAPALGPSAGGLLVDTAGWRWIFLVNVPLVIVGLLAGLKLPRDRPVARADRRPLDMVGMLLLAAGATGVVLSSSIIPTDARLGWPIALVGVDLLAAYIWWQLPLRRPALSLGLVKSLAGAIPVAVSVVASLVLFAVLFLIPIFMMEVQGRSAVATGLVLLPQGIVMGLCTGLGEKLVGSLGFRATVGGGMLVLAATSALLLLVTPGTAAWLLALLLAGRGIALGLTLQPIIMGTLGRLPRTEVADVSTLFNVVQRLGGSLGVAGFAAFYQFRSSVAGTGSAVPFHETVWLMTGLALAGALLALFLPGRPAREEHEDTCETAPDRLVARAPQPEQQPGSVHNCPNCNHPIAITTLMLPSPMDVTTITTGPNRIPATR</sequence>
<feature type="transmembrane region" description="Helical" evidence="7">
    <location>
        <begin position="433"/>
        <end position="450"/>
    </location>
</feature>
<feature type="transmembrane region" description="Helical" evidence="7">
    <location>
        <begin position="164"/>
        <end position="183"/>
    </location>
</feature>
<dbReference type="InterPro" id="IPR011701">
    <property type="entry name" value="MFS"/>
</dbReference>
<feature type="transmembrane region" description="Helical" evidence="7">
    <location>
        <begin position="138"/>
        <end position="158"/>
    </location>
</feature>
<feature type="domain" description="Major facilitator superfamily (MFS) profile" evidence="8">
    <location>
        <begin position="12"/>
        <end position="455"/>
    </location>
</feature>
<evidence type="ECO:0000313" key="9">
    <source>
        <dbReference type="EMBL" id="GAA2446667.1"/>
    </source>
</evidence>
<accession>A0ABP5XAU5</accession>
<dbReference type="SUPFAM" id="SSF103473">
    <property type="entry name" value="MFS general substrate transporter"/>
    <property type="match status" value="1"/>
</dbReference>
<evidence type="ECO:0000256" key="6">
    <source>
        <dbReference type="ARBA" id="ARBA00023136"/>
    </source>
</evidence>
<keyword evidence="10" id="KW-1185">Reference proteome</keyword>
<keyword evidence="6 7" id="KW-0472">Membrane</keyword>
<evidence type="ECO:0000256" key="1">
    <source>
        <dbReference type="ARBA" id="ARBA00004651"/>
    </source>
</evidence>
<protein>
    <submittedName>
        <fullName evidence="9">DHA2 family efflux MFS transporter permease subunit</fullName>
    </submittedName>
</protein>
<keyword evidence="4 7" id="KW-0812">Transmembrane</keyword>